<dbReference type="EMBL" id="BAABHY010000005">
    <property type="protein sequence ID" value="GAA5112209.1"/>
    <property type="molecule type" value="Genomic_DNA"/>
</dbReference>
<gene>
    <name evidence="4" type="ORF">GCM10023211_18490</name>
</gene>
<sequence length="212" mass="22633">MQFTTADLKPLFANWAQIMQTQRETLIDLDSVVGDGDLGLTMSDGFCAAYQAIKDSDEADIGKFFYLAGKTMSTAVPSTMGTLMASGLMQVGKVFKGKTTIESHEFADIFVAYFDGVQARGKANVGDKTFLDGLYPAVQTLKNAGESSWQALANKAYISAEQGAKATQTMLAVHGRAATRGENSRALLDPGAYVAQLLLQGYSEFAAGHMTA</sequence>
<comment type="caution">
    <text evidence="4">The sequence shown here is derived from an EMBL/GenBank/DDBJ whole genome shotgun (WGS) entry which is preliminary data.</text>
</comment>
<evidence type="ECO:0000313" key="5">
    <source>
        <dbReference type="Proteomes" id="UP001500171"/>
    </source>
</evidence>
<reference evidence="5" key="1">
    <citation type="journal article" date="2019" name="Int. J. Syst. Evol. Microbiol.">
        <title>The Global Catalogue of Microorganisms (GCM) 10K type strain sequencing project: providing services to taxonomists for standard genome sequencing and annotation.</title>
        <authorList>
            <consortium name="The Broad Institute Genomics Platform"/>
            <consortium name="The Broad Institute Genome Sequencing Center for Infectious Disease"/>
            <person name="Wu L."/>
            <person name="Ma J."/>
        </authorList>
    </citation>
    <scope>NUCLEOTIDE SEQUENCE [LARGE SCALE GENOMIC DNA]</scope>
    <source>
        <strain evidence="5">JCM 18050</strain>
    </source>
</reference>
<evidence type="ECO:0000313" key="4">
    <source>
        <dbReference type="EMBL" id="GAA5112209.1"/>
    </source>
</evidence>
<protein>
    <submittedName>
        <fullName evidence="4">Dihydroxyacetone kinase subunit L</fullName>
    </submittedName>
</protein>
<keyword evidence="5" id="KW-1185">Reference proteome</keyword>
<name>A0ABP9N8W3_9GAMM</name>
<dbReference type="InterPro" id="IPR004007">
    <property type="entry name" value="DhaL_dom"/>
</dbReference>
<dbReference type="PROSITE" id="PS51480">
    <property type="entry name" value="DHAL"/>
    <property type="match status" value="1"/>
</dbReference>
<accession>A0ABP9N8W3</accession>
<proteinExistence type="predicted"/>
<dbReference type="Proteomes" id="UP001500171">
    <property type="component" value="Unassembled WGS sequence"/>
</dbReference>
<evidence type="ECO:0000259" key="3">
    <source>
        <dbReference type="PROSITE" id="PS51480"/>
    </source>
</evidence>
<feature type="domain" description="DhaL" evidence="3">
    <location>
        <begin position="6"/>
        <end position="204"/>
    </location>
</feature>
<dbReference type="SUPFAM" id="SSF101473">
    <property type="entry name" value="DhaL-like"/>
    <property type="match status" value="1"/>
</dbReference>
<keyword evidence="1" id="KW-0808">Transferase</keyword>
<dbReference type="PANTHER" id="PTHR28629">
    <property type="entry name" value="TRIOKINASE/FMN CYCLASE"/>
    <property type="match status" value="1"/>
</dbReference>
<dbReference type="Pfam" id="PF02734">
    <property type="entry name" value="Dak2"/>
    <property type="match status" value="1"/>
</dbReference>
<dbReference type="RefSeq" id="WP_425571922.1">
    <property type="nucleotide sequence ID" value="NZ_BAABHY010000005.1"/>
</dbReference>
<dbReference type="GO" id="GO:0016301">
    <property type="term" value="F:kinase activity"/>
    <property type="evidence" value="ECO:0007669"/>
    <property type="project" value="UniProtKB-KW"/>
</dbReference>
<organism evidence="4 5">
    <name type="scientific">Orbus sasakiae</name>
    <dbReference type="NCBI Taxonomy" id="1078475"/>
    <lineage>
        <taxon>Bacteria</taxon>
        <taxon>Pseudomonadati</taxon>
        <taxon>Pseudomonadota</taxon>
        <taxon>Gammaproteobacteria</taxon>
        <taxon>Orbales</taxon>
        <taxon>Orbaceae</taxon>
        <taxon>Orbus</taxon>
    </lineage>
</organism>
<evidence type="ECO:0000256" key="1">
    <source>
        <dbReference type="ARBA" id="ARBA00022679"/>
    </source>
</evidence>
<keyword evidence="2 4" id="KW-0418">Kinase</keyword>
<dbReference type="InterPro" id="IPR050861">
    <property type="entry name" value="Dihydroxyacetone_Kinase"/>
</dbReference>
<dbReference type="InterPro" id="IPR036117">
    <property type="entry name" value="DhaL_dom_sf"/>
</dbReference>
<dbReference type="Gene3D" id="1.25.40.340">
    <property type="match status" value="1"/>
</dbReference>
<dbReference type="SMART" id="SM01120">
    <property type="entry name" value="Dak2"/>
    <property type="match status" value="1"/>
</dbReference>
<dbReference type="PANTHER" id="PTHR28629:SF4">
    <property type="entry name" value="TRIOKINASE_FMN CYCLASE"/>
    <property type="match status" value="1"/>
</dbReference>
<evidence type="ECO:0000256" key="2">
    <source>
        <dbReference type="ARBA" id="ARBA00022777"/>
    </source>
</evidence>